<evidence type="ECO:0000259" key="1">
    <source>
        <dbReference type="Pfam" id="PF11715"/>
    </source>
</evidence>
<reference evidence="3" key="1">
    <citation type="submission" date="2020-11" db="EMBL/GenBank/DDBJ databases">
        <title>Kefir isolates.</title>
        <authorList>
            <person name="Marcisauskas S."/>
            <person name="Kim Y."/>
            <person name="Blasche S."/>
        </authorList>
    </citation>
    <scope>NUCLEOTIDE SEQUENCE</scope>
    <source>
        <strain evidence="3">Olga-1</strain>
    </source>
</reference>
<evidence type="ECO:0000313" key="4">
    <source>
        <dbReference type="Proteomes" id="UP000697127"/>
    </source>
</evidence>
<dbReference type="Proteomes" id="UP000697127">
    <property type="component" value="Unassembled WGS sequence"/>
</dbReference>
<accession>A0A9P6WQ51</accession>
<keyword evidence="4" id="KW-1185">Reference proteome</keyword>
<protein>
    <submittedName>
        <fullName evidence="3">Uncharacterized protein</fullName>
    </submittedName>
</protein>
<gene>
    <name evidence="3" type="ORF">C6P40_003526</name>
</gene>
<dbReference type="SUPFAM" id="SSF48452">
    <property type="entry name" value="TPR-like"/>
    <property type="match status" value="1"/>
</dbReference>
<evidence type="ECO:0000313" key="3">
    <source>
        <dbReference type="EMBL" id="KAG0691275.1"/>
    </source>
</evidence>
<dbReference type="InterPro" id="IPR011990">
    <property type="entry name" value="TPR-like_helical_dom_sf"/>
</dbReference>
<dbReference type="InterPro" id="IPR059141">
    <property type="entry name" value="Beta-prop_Nup120_160"/>
</dbReference>
<sequence>MAYPLYEYTEVPVVLEDSFVKISLPQDITKTIKKCQLSESDVPVFREETVFNRETHFARFYNSELTNPLIPSFSYRIQRSSSNEKGDILIISPIQINNFENSNLKSISFLLPSNILGNCVTFREVDHDDDDNNNSLVIDMILDVNLIITLNIPIGVFFNEINLNLNNFHSWCIYSIPYSFDQRKPLLQKSFDIQTSIISTIDGGLLLLKRPNSMSPFSISPLTNISYINNIKSKFFSLKNDRIINFADQSVSINTFIDILKVNSDLFITISVNKIINIWSISSRNILKEINLNNYLPEIYHSAILSPICPNSILKLCNDRISILINLDNTYILTFKLNLDNLSLDLEYELTPPNGTENWIPIDYSIISRNGYTKLWISWIFGESCLYQCCKIYDDINNTIEWTSTIESNTFKEFQNNSFINKVEHFKIPSSLNNYALRFIQSQFNNKTINLALNIYNPDFKDFTNNIKNHLVDYIINKFEDSSIEYLQTEWIRFTSVCQDIHNKTANKIFSINFDNSNIDFSKDPFLIVMKGNDSFSIIKKSSTFELLYFNSIHKKSINPKKFQYSDEINIIELMKLVDLILEYSKGFNNEISFSIYELIKENFTIEDDDKNIKLLMTNIFDKFIIKIANETVVSEVLNRLSNIEFASDLINFLTILLTTNFTDYKNNNMGKFTKFNEKIIIESIIFNNLIAKQILFGLTLILNTIDISKPIEILFKKLYQSFKLIEIIESVSLLGKDNNLIIDYLTRINNGITIKSDSFNLILVNILDDLSKPGFVFFVISELLYKNESNISIEFIQYLARDNAISSVFKGLIALETGQCEEAMNIFMKNAKEITNVSNKNNKNNTNNNNGNNDKQIDSRLYEAIKSTMKLITVDNDVDYFFNLSILFENKRYYLQALKLALESSKYMNKLKKINLEKENDIFYKIFELALNLGEYKMSFSAIKEMTHQNRIIPLRKFIYKLFQDNKLGTVIEFNYGEDLDRIDELIYNMGEESLSNIETLGDIKLGLKYYRVCYSLRLKEGDFRGSIESLYRFNNIVQYHYKSKGGDVYNNEERVKILKNNYLVMLNLMNSLQDKDDKWIISKDVDGRGDRVINGDDLEQEYVLFKEGEGRCVAEERGRFLM</sequence>
<dbReference type="Pfam" id="PF11715">
    <property type="entry name" value="Beta-prop_Nup120_160"/>
    <property type="match status" value="1"/>
</dbReference>
<dbReference type="AlphaFoldDB" id="A0A9P6WQ51"/>
<evidence type="ECO:0000259" key="2">
    <source>
        <dbReference type="Pfam" id="PF23300"/>
    </source>
</evidence>
<feature type="domain" description="Nucleoporin nup120-like HEAT repeat" evidence="2">
    <location>
        <begin position="781"/>
        <end position="964"/>
    </location>
</feature>
<name>A0A9P6WQ51_9ASCO</name>
<dbReference type="Pfam" id="PF23300">
    <property type="entry name" value="HEAT_Nup120"/>
    <property type="match status" value="1"/>
</dbReference>
<dbReference type="EMBL" id="PUHW01000004">
    <property type="protein sequence ID" value="KAG0691275.1"/>
    <property type="molecule type" value="Genomic_DNA"/>
</dbReference>
<proteinExistence type="predicted"/>
<dbReference type="InterPro" id="IPR056548">
    <property type="entry name" value="HEAT_Nup120"/>
</dbReference>
<organism evidence="3 4">
    <name type="scientific">Pichia californica</name>
    <dbReference type="NCBI Taxonomy" id="460514"/>
    <lineage>
        <taxon>Eukaryota</taxon>
        <taxon>Fungi</taxon>
        <taxon>Dikarya</taxon>
        <taxon>Ascomycota</taxon>
        <taxon>Saccharomycotina</taxon>
        <taxon>Pichiomycetes</taxon>
        <taxon>Pichiales</taxon>
        <taxon>Pichiaceae</taxon>
        <taxon>Pichia</taxon>
    </lineage>
</organism>
<comment type="caution">
    <text evidence="3">The sequence shown here is derived from an EMBL/GenBank/DDBJ whole genome shotgun (WGS) entry which is preliminary data.</text>
</comment>
<feature type="domain" description="Nucleoporin Nup120/160 beta-propeller" evidence="1">
    <location>
        <begin position="84"/>
        <end position="546"/>
    </location>
</feature>